<dbReference type="AlphaFoldDB" id="A0A951U9W6"/>
<feature type="domain" description="Nuclear transport factor 2" evidence="1">
    <location>
        <begin position="28"/>
        <end position="123"/>
    </location>
</feature>
<organism evidence="2 3">
    <name type="scientific">Symplocastrum torsivum CPER-KK1</name>
    <dbReference type="NCBI Taxonomy" id="450513"/>
    <lineage>
        <taxon>Bacteria</taxon>
        <taxon>Bacillati</taxon>
        <taxon>Cyanobacteriota</taxon>
        <taxon>Cyanophyceae</taxon>
        <taxon>Oscillatoriophycideae</taxon>
        <taxon>Oscillatoriales</taxon>
        <taxon>Microcoleaceae</taxon>
        <taxon>Symplocastrum</taxon>
    </lineage>
</organism>
<keyword evidence="2" id="KW-0413">Isomerase</keyword>
<sequence length="144" mass="15827">MSIANDISPTNESAATTDLTIEGIDEPVVLRYFETMNAGEYEATAVLFGDTGTMQPPFEQPIEGKEAIANYLEAEAKGMQLSPKEGIAESLDNDQTQIQVTGKVQTPLFGVNVSWIFLLSAEREILHTRIKLLASPQELLSLRR</sequence>
<protein>
    <submittedName>
        <fullName evidence="2">Ketosteroid isomerase family protein</fullName>
    </submittedName>
</protein>
<evidence type="ECO:0000259" key="1">
    <source>
        <dbReference type="Pfam" id="PF02136"/>
    </source>
</evidence>
<proteinExistence type="predicted"/>
<dbReference type="EMBL" id="JAHHIF010000018">
    <property type="protein sequence ID" value="MBW4545818.1"/>
    <property type="molecule type" value="Genomic_DNA"/>
</dbReference>
<name>A0A951U9W6_9CYAN</name>
<accession>A0A951U9W6</accession>
<evidence type="ECO:0000313" key="3">
    <source>
        <dbReference type="Proteomes" id="UP000753908"/>
    </source>
</evidence>
<dbReference type="InterPro" id="IPR002075">
    <property type="entry name" value="NTF2_dom"/>
</dbReference>
<reference evidence="2" key="1">
    <citation type="submission" date="2021-05" db="EMBL/GenBank/DDBJ databases">
        <authorList>
            <person name="Pietrasiak N."/>
            <person name="Ward R."/>
            <person name="Stajich J.E."/>
            <person name="Kurbessoian T."/>
        </authorList>
    </citation>
    <scope>NUCLEOTIDE SEQUENCE</scope>
    <source>
        <strain evidence="2">CPER-KK1</strain>
    </source>
</reference>
<dbReference type="Proteomes" id="UP000753908">
    <property type="component" value="Unassembled WGS sequence"/>
</dbReference>
<gene>
    <name evidence="2" type="ORF">KME25_15425</name>
</gene>
<dbReference type="SUPFAM" id="SSF54427">
    <property type="entry name" value="NTF2-like"/>
    <property type="match status" value="1"/>
</dbReference>
<evidence type="ECO:0000313" key="2">
    <source>
        <dbReference type="EMBL" id="MBW4545818.1"/>
    </source>
</evidence>
<reference evidence="2" key="2">
    <citation type="journal article" date="2022" name="Microbiol. Resour. Announc.">
        <title>Metagenome Sequencing to Explore Phylogenomics of Terrestrial Cyanobacteria.</title>
        <authorList>
            <person name="Ward R.D."/>
            <person name="Stajich J.E."/>
            <person name="Johansen J.R."/>
            <person name="Huntemann M."/>
            <person name="Clum A."/>
            <person name="Foster B."/>
            <person name="Foster B."/>
            <person name="Roux S."/>
            <person name="Palaniappan K."/>
            <person name="Varghese N."/>
            <person name="Mukherjee S."/>
            <person name="Reddy T.B.K."/>
            <person name="Daum C."/>
            <person name="Copeland A."/>
            <person name="Chen I.A."/>
            <person name="Ivanova N.N."/>
            <person name="Kyrpides N.C."/>
            <person name="Shapiro N."/>
            <person name="Eloe-Fadrosh E.A."/>
            <person name="Pietrasiak N."/>
        </authorList>
    </citation>
    <scope>NUCLEOTIDE SEQUENCE</scope>
    <source>
        <strain evidence="2">CPER-KK1</strain>
    </source>
</reference>
<dbReference type="Gene3D" id="3.10.450.50">
    <property type="match status" value="1"/>
</dbReference>
<dbReference type="GO" id="GO:0016853">
    <property type="term" value="F:isomerase activity"/>
    <property type="evidence" value="ECO:0007669"/>
    <property type="project" value="UniProtKB-KW"/>
</dbReference>
<dbReference type="InterPro" id="IPR032710">
    <property type="entry name" value="NTF2-like_dom_sf"/>
</dbReference>
<comment type="caution">
    <text evidence="2">The sequence shown here is derived from an EMBL/GenBank/DDBJ whole genome shotgun (WGS) entry which is preliminary data.</text>
</comment>
<dbReference type="Pfam" id="PF02136">
    <property type="entry name" value="NTF2"/>
    <property type="match status" value="1"/>
</dbReference>